<dbReference type="Gene3D" id="2.160.20.60">
    <property type="entry name" value="Glutamate synthase, alpha subunit, C-terminal domain"/>
    <property type="match status" value="1"/>
</dbReference>
<evidence type="ECO:0000259" key="17">
    <source>
        <dbReference type="Pfam" id="PF01493"/>
    </source>
</evidence>
<evidence type="ECO:0000256" key="9">
    <source>
        <dbReference type="ARBA" id="ARBA00022827"/>
    </source>
</evidence>
<comment type="caution">
    <text evidence="18">The sequence shown here is derived from an EMBL/GenBank/DDBJ whole genome shotgun (WGS) entry which is preliminary data.</text>
</comment>
<evidence type="ECO:0000256" key="6">
    <source>
        <dbReference type="ARBA" id="ARBA00022630"/>
    </source>
</evidence>
<evidence type="ECO:0000256" key="3">
    <source>
        <dbReference type="ARBA" id="ARBA00001974"/>
    </source>
</evidence>
<evidence type="ECO:0000256" key="4">
    <source>
        <dbReference type="ARBA" id="ARBA00009716"/>
    </source>
</evidence>
<dbReference type="InterPro" id="IPR036485">
    <property type="entry name" value="Glu_synth_asu_C_sf"/>
</dbReference>
<comment type="cofactor">
    <cofactor evidence="2">
        <name>[3Fe-4S] cluster</name>
        <dbReference type="ChEBI" id="CHEBI:21137"/>
    </cofactor>
</comment>
<evidence type="ECO:0000256" key="14">
    <source>
        <dbReference type="ARBA" id="ARBA00023164"/>
    </source>
</evidence>
<dbReference type="GO" id="GO:0046872">
    <property type="term" value="F:metal ion binding"/>
    <property type="evidence" value="ECO:0007669"/>
    <property type="project" value="UniProtKB-KW"/>
</dbReference>
<evidence type="ECO:0000256" key="2">
    <source>
        <dbReference type="ARBA" id="ARBA00001927"/>
    </source>
</evidence>
<name>A0A645BDE0_9ZZZZ</name>
<dbReference type="AlphaFoldDB" id="A0A645BDE0"/>
<keyword evidence="7" id="KW-0288">FMN</keyword>
<keyword evidence="6" id="KW-0285">Flavoprotein</keyword>
<dbReference type="CDD" id="cd00982">
    <property type="entry name" value="gltB_C"/>
    <property type="match status" value="1"/>
</dbReference>
<comment type="cofactor">
    <cofactor evidence="1">
        <name>FMN</name>
        <dbReference type="ChEBI" id="CHEBI:58210"/>
    </cofactor>
</comment>
<evidence type="ECO:0000256" key="1">
    <source>
        <dbReference type="ARBA" id="ARBA00001917"/>
    </source>
</evidence>
<evidence type="ECO:0000256" key="12">
    <source>
        <dbReference type="ARBA" id="ARBA00023004"/>
    </source>
</evidence>
<keyword evidence="11 18" id="KW-0560">Oxidoreductase</keyword>
<keyword evidence="10" id="KW-0315">Glutamine amidotransferase</keyword>
<keyword evidence="15" id="KW-0003">3Fe-4S</keyword>
<evidence type="ECO:0000313" key="18">
    <source>
        <dbReference type="EMBL" id="MPM63347.1"/>
    </source>
</evidence>
<dbReference type="PANTHER" id="PTHR43100">
    <property type="entry name" value="GLUTAMATE SYNTHASE [NADPH] SMALL CHAIN"/>
    <property type="match status" value="1"/>
</dbReference>
<keyword evidence="12" id="KW-0408">Iron</keyword>
<gene>
    <name evidence="18" type="primary">gltB_24</name>
    <name evidence="18" type="ORF">SDC9_110227</name>
</gene>
<evidence type="ECO:0000256" key="16">
    <source>
        <dbReference type="ARBA" id="ARBA00029440"/>
    </source>
</evidence>
<dbReference type="Pfam" id="PF01493">
    <property type="entry name" value="GXGXG"/>
    <property type="match status" value="1"/>
</dbReference>
<dbReference type="GO" id="GO:0006537">
    <property type="term" value="P:glutamate biosynthetic process"/>
    <property type="evidence" value="ECO:0007669"/>
    <property type="project" value="UniProtKB-KW"/>
</dbReference>
<protein>
    <submittedName>
        <fullName evidence="18">Ferredoxin-dependent glutamate synthase 1</fullName>
        <ecNumber evidence="18">1.4.7.1</ecNumber>
    </submittedName>
</protein>
<dbReference type="GO" id="GO:0051538">
    <property type="term" value="F:3 iron, 4 sulfur cluster binding"/>
    <property type="evidence" value="ECO:0007669"/>
    <property type="project" value="UniProtKB-KW"/>
</dbReference>
<dbReference type="PANTHER" id="PTHR43100:SF1">
    <property type="entry name" value="GLUTAMATE SYNTHASE [NADPH] SMALL CHAIN"/>
    <property type="match status" value="1"/>
</dbReference>
<dbReference type="EMBL" id="VSSQ01019359">
    <property type="protein sequence ID" value="MPM63347.1"/>
    <property type="molecule type" value="Genomic_DNA"/>
</dbReference>
<keyword evidence="8" id="KW-0479">Metal-binding</keyword>
<keyword evidence="5" id="KW-0028">Amino-acid biosynthesis</keyword>
<proteinExistence type="inferred from homology"/>
<dbReference type="InterPro" id="IPR013785">
    <property type="entry name" value="Aldolase_TIM"/>
</dbReference>
<keyword evidence="9" id="KW-0274">FAD</keyword>
<reference evidence="18" key="1">
    <citation type="submission" date="2019-08" db="EMBL/GenBank/DDBJ databases">
        <authorList>
            <person name="Kucharzyk K."/>
            <person name="Murdoch R.W."/>
            <person name="Higgins S."/>
            <person name="Loffler F."/>
        </authorList>
    </citation>
    <scope>NUCLEOTIDE SEQUENCE</scope>
</reference>
<evidence type="ECO:0000256" key="8">
    <source>
        <dbReference type="ARBA" id="ARBA00022723"/>
    </source>
</evidence>
<dbReference type="FunFam" id="2.160.20.60:FF:000001">
    <property type="entry name" value="Glutamate synthase, large subunit"/>
    <property type="match status" value="1"/>
</dbReference>
<dbReference type="InterPro" id="IPR051394">
    <property type="entry name" value="Glutamate_Synthase"/>
</dbReference>
<sequence length="337" mass="35307">MAEEVRGYLARLGLRSLDEAVGRTDLLRTNRAIDFFKARHLDFSRILAGAGNGIQRFDPAAGPLGTSENYDEQQLLPALADALDNGKAVQLSRRIANSDRAAGTRLAGEIARRHGAAGLPEGTIRVDFTGCAGQSFGAFLAPGVTFTLEGEANDFVGKGLSGGTIVIRVPRTAGYSAAGNVIAGNVIGYGATAGAIFLNGQAGERFAVRNSGATLVVEGVGDHGCEYMTGGRVVVLGRAGINFAAGMTGGLAYVLDEAGDFDLYCNPDSVDLEPVVRGSADERELLGLLERHRALTGSVRAEAVLADWENVRGKFVKVFPVEYRHALAVAAERAAGK</sequence>
<evidence type="ECO:0000256" key="11">
    <source>
        <dbReference type="ARBA" id="ARBA00023002"/>
    </source>
</evidence>
<comment type="pathway">
    <text evidence="16">Amino-acid biosynthesis.</text>
</comment>
<dbReference type="GO" id="GO:0016041">
    <property type="term" value="F:glutamate synthase (ferredoxin) activity"/>
    <property type="evidence" value="ECO:0007669"/>
    <property type="project" value="UniProtKB-EC"/>
</dbReference>
<dbReference type="SUPFAM" id="SSF69336">
    <property type="entry name" value="Alpha subunit of glutamate synthase, C-terminal domain"/>
    <property type="match status" value="1"/>
</dbReference>
<dbReference type="InterPro" id="IPR002489">
    <property type="entry name" value="Glu_synth_asu_C"/>
</dbReference>
<dbReference type="Gene3D" id="3.20.20.70">
    <property type="entry name" value="Aldolase class I"/>
    <property type="match status" value="1"/>
</dbReference>
<evidence type="ECO:0000256" key="15">
    <source>
        <dbReference type="ARBA" id="ARBA00023291"/>
    </source>
</evidence>
<accession>A0A645BDE0</accession>
<keyword evidence="14" id="KW-0314">Glutamate biosynthesis</keyword>
<comment type="cofactor">
    <cofactor evidence="3">
        <name>FAD</name>
        <dbReference type="ChEBI" id="CHEBI:57692"/>
    </cofactor>
</comment>
<keyword evidence="13" id="KW-0411">Iron-sulfur</keyword>
<dbReference type="EC" id="1.4.7.1" evidence="18"/>
<evidence type="ECO:0000256" key="7">
    <source>
        <dbReference type="ARBA" id="ARBA00022643"/>
    </source>
</evidence>
<evidence type="ECO:0000256" key="10">
    <source>
        <dbReference type="ARBA" id="ARBA00022962"/>
    </source>
</evidence>
<organism evidence="18">
    <name type="scientific">bioreactor metagenome</name>
    <dbReference type="NCBI Taxonomy" id="1076179"/>
    <lineage>
        <taxon>unclassified sequences</taxon>
        <taxon>metagenomes</taxon>
        <taxon>ecological metagenomes</taxon>
    </lineage>
</organism>
<evidence type="ECO:0000256" key="13">
    <source>
        <dbReference type="ARBA" id="ARBA00023014"/>
    </source>
</evidence>
<feature type="domain" description="Glutamate synthase alpha subunit C-terminal" evidence="17">
    <location>
        <begin position="94"/>
        <end position="276"/>
    </location>
</feature>
<evidence type="ECO:0000256" key="5">
    <source>
        <dbReference type="ARBA" id="ARBA00022605"/>
    </source>
</evidence>
<comment type="similarity">
    <text evidence="4">Belongs to the glutamate synthase family.</text>
</comment>